<evidence type="ECO:0000313" key="15">
    <source>
        <dbReference type="Proteomes" id="UP000198287"/>
    </source>
</evidence>
<evidence type="ECO:0000256" key="13">
    <source>
        <dbReference type="SAM" id="Phobius"/>
    </source>
</evidence>
<keyword evidence="11" id="KW-0325">Glycoprotein</keyword>
<evidence type="ECO:0000256" key="11">
    <source>
        <dbReference type="ARBA" id="ARBA00023180"/>
    </source>
</evidence>
<comment type="similarity">
    <text evidence="3">Belongs to the sarcoglycan beta/delta/gamma/zeta family.</text>
</comment>
<evidence type="ECO:0000313" key="14">
    <source>
        <dbReference type="EMBL" id="OXA53247.1"/>
    </source>
</evidence>
<dbReference type="InterPro" id="IPR006875">
    <property type="entry name" value="Sarcoglycan"/>
</dbReference>
<dbReference type="InterPro" id="IPR039972">
    <property type="entry name" value="Sarcoglycan_gamma/delta/zeta"/>
</dbReference>
<keyword evidence="12" id="KW-0206">Cytoskeleton</keyword>
<dbReference type="GO" id="GO:0016012">
    <property type="term" value="C:sarcoglycan complex"/>
    <property type="evidence" value="ECO:0007669"/>
    <property type="project" value="InterPro"/>
</dbReference>
<keyword evidence="6 13" id="KW-0812">Transmembrane</keyword>
<dbReference type="OrthoDB" id="8881719at2759"/>
<evidence type="ECO:0000256" key="6">
    <source>
        <dbReference type="ARBA" id="ARBA00022692"/>
    </source>
</evidence>
<keyword evidence="10" id="KW-1015">Disulfide bond</keyword>
<evidence type="ECO:0000256" key="9">
    <source>
        <dbReference type="ARBA" id="ARBA00023136"/>
    </source>
</evidence>
<dbReference type="PANTHER" id="PTHR12939:SF10">
    <property type="entry name" value="EG:4F1.1 PROTEIN"/>
    <property type="match status" value="1"/>
</dbReference>
<keyword evidence="15" id="KW-1185">Reference proteome</keyword>
<protein>
    <submittedName>
        <fullName evidence="14">Zeta-sarcoglycan</fullName>
    </submittedName>
</protein>
<keyword evidence="8 13" id="KW-1133">Transmembrane helix</keyword>
<proteinExistence type="inferred from homology"/>
<evidence type="ECO:0000256" key="4">
    <source>
        <dbReference type="ARBA" id="ARBA00022475"/>
    </source>
</evidence>
<keyword evidence="9 13" id="KW-0472">Membrane</keyword>
<dbReference type="AlphaFoldDB" id="A0A226E8B2"/>
<dbReference type="OMA" id="AEMENEW"/>
<dbReference type="GO" id="GO:0060047">
    <property type="term" value="P:heart contraction"/>
    <property type="evidence" value="ECO:0007669"/>
    <property type="project" value="TreeGrafter"/>
</dbReference>
<reference evidence="14 15" key="1">
    <citation type="submission" date="2015-12" db="EMBL/GenBank/DDBJ databases">
        <title>The genome of Folsomia candida.</title>
        <authorList>
            <person name="Faddeeva A."/>
            <person name="Derks M.F."/>
            <person name="Anvar Y."/>
            <person name="Smit S."/>
            <person name="Van Straalen N."/>
            <person name="Roelofs D."/>
        </authorList>
    </citation>
    <scope>NUCLEOTIDE SEQUENCE [LARGE SCALE GENOMIC DNA]</scope>
    <source>
        <strain evidence="14 15">VU population</strain>
        <tissue evidence="14">Whole body</tissue>
    </source>
</reference>
<name>A0A226E8B2_FOLCA</name>
<dbReference type="Proteomes" id="UP000198287">
    <property type="component" value="Unassembled WGS sequence"/>
</dbReference>
<evidence type="ECO:0000256" key="7">
    <source>
        <dbReference type="ARBA" id="ARBA00022968"/>
    </source>
</evidence>
<evidence type="ECO:0000256" key="12">
    <source>
        <dbReference type="ARBA" id="ARBA00023212"/>
    </source>
</evidence>
<keyword evidence="7" id="KW-0735">Signal-anchor</keyword>
<accession>A0A226E8B2</accession>
<dbReference type="GO" id="GO:0005856">
    <property type="term" value="C:cytoskeleton"/>
    <property type="evidence" value="ECO:0007669"/>
    <property type="project" value="UniProtKB-SubCell"/>
</dbReference>
<evidence type="ECO:0000256" key="8">
    <source>
        <dbReference type="ARBA" id="ARBA00022989"/>
    </source>
</evidence>
<dbReference type="Pfam" id="PF04790">
    <property type="entry name" value="Sarcoglycan_1"/>
    <property type="match status" value="1"/>
</dbReference>
<dbReference type="EMBL" id="LNIX01000006">
    <property type="protein sequence ID" value="OXA53247.1"/>
    <property type="molecule type" value="Genomic_DNA"/>
</dbReference>
<evidence type="ECO:0000256" key="10">
    <source>
        <dbReference type="ARBA" id="ARBA00023157"/>
    </source>
</evidence>
<comment type="subcellular location">
    <subcellularLocation>
        <location evidence="2">Cell membrane</location>
        <location evidence="2">Sarcolemma</location>
        <topology evidence="2">Single-pass type II membrane protein</topology>
    </subcellularLocation>
    <subcellularLocation>
        <location evidence="1">Cytoplasm</location>
        <location evidence="1">Cytoskeleton</location>
    </subcellularLocation>
</comment>
<feature type="transmembrane region" description="Helical" evidence="13">
    <location>
        <begin position="160"/>
        <end position="183"/>
    </location>
</feature>
<comment type="caution">
    <text evidence="14">The sequence shown here is derived from an EMBL/GenBank/DDBJ whole genome shotgun (WGS) entry which is preliminary data.</text>
</comment>
<sequence>MNWRTHYVLMVEIRDSLTFSTTKGGRRNTYNTHFAPQKNLYFQRKVLHRVTKSKVNEAGKWVILHNQCMECPLSSVLSLLRARERSDGILNPDGPVSRAFFQEGRRRDRGEETGGGSEMVNRREAEMENEWLSADETKKNFVAKYHDGCQVGLFGWRRRCLFLVLIILLLLVIINLALTLWILKVMEFSTDGMGPLKVVPGGIQLRGESMVLDSLIASKIRSRRNQPIHIESSKNISLIARGPDGRVLNKLFLGDDKLECQASGMKITDTRGRLLFSADRKEVLVGAELLRVTGEGGAVFHGSVQTPLVRAESGNELRLESPTRNLEVFATHGIGIDSLAGDISATCLADLKLQSTEGSVRMDAPNIYMPKLQTATLTSAKLPTAGTPVYNPSTIKRTGSPEVYQVCVCGKGRLFLAPPDGPCVADNDVCR</sequence>
<dbReference type="GO" id="GO:0042383">
    <property type="term" value="C:sarcolemma"/>
    <property type="evidence" value="ECO:0007669"/>
    <property type="project" value="UniProtKB-SubCell"/>
</dbReference>
<dbReference type="PANTHER" id="PTHR12939">
    <property type="entry name" value="SARCOGLYCAN"/>
    <property type="match status" value="1"/>
</dbReference>
<evidence type="ECO:0000256" key="1">
    <source>
        <dbReference type="ARBA" id="ARBA00004245"/>
    </source>
</evidence>
<gene>
    <name evidence="14" type="ORF">Fcan01_12100</name>
</gene>
<keyword evidence="5" id="KW-0963">Cytoplasm</keyword>
<dbReference type="STRING" id="158441.A0A226E8B2"/>
<evidence type="ECO:0000256" key="5">
    <source>
        <dbReference type="ARBA" id="ARBA00022490"/>
    </source>
</evidence>
<organism evidence="14 15">
    <name type="scientific">Folsomia candida</name>
    <name type="common">Springtail</name>
    <dbReference type="NCBI Taxonomy" id="158441"/>
    <lineage>
        <taxon>Eukaryota</taxon>
        <taxon>Metazoa</taxon>
        <taxon>Ecdysozoa</taxon>
        <taxon>Arthropoda</taxon>
        <taxon>Hexapoda</taxon>
        <taxon>Collembola</taxon>
        <taxon>Entomobryomorpha</taxon>
        <taxon>Isotomoidea</taxon>
        <taxon>Isotomidae</taxon>
        <taxon>Proisotominae</taxon>
        <taxon>Folsomia</taxon>
    </lineage>
</organism>
<evidence type="ECO:0000256" key="3">
    <source>
        <dbReference type="ARBA" id="ARBA00007574"/>
    </source>
</evidence>
<evidence type="ECO:0000256" key="2">
    <source>
        <dbReference type="ARBA" id="ARBA00004274"/>
    </source>
</evidence>
<keyword evidence="4" id="KW-1003">Cell membrane</keyword>